<evidence type="ECO:0000313" key="3">
    <source>
        <dbReference type="EMBL" id="MYC96187.1"/>
    </source>
</evidence>
<name>A0A6B1DAZ8_9CHLR</name>
<dbReference type="Gene3D" id="3.30.390.10">
    <property type="entry name" value="Enolase-like, N-terminal domain"/>
    <property type="match status" value="1"/>
</dbReference>
<dbReference type="InterPro" id="IPR029017">
    <property type="entry name" value="Enolase-like_N"/>
</dbReference>
<dbReference type="AlphaFoldDB" id="A0A6B1DAZ8"/>
<dbReference type="SUPFAM" id="SSF54826">
    <property type="entry name" value="Enolase N-terminal domain-like"/>
    <property type="match status" value="1"/>
</dbReference>
<proteinExistence type="predicted"/>
<organism evidence="3">
    <name type="scientific">Caldilineaceae bacterium SB0661_bin_32</name>
    <dbReference type="NCBI Taxonomy" id="2605255"/>
    <lineage>
        <taxon>Bacteria</taxon>
        <taxon>Bacillati</taxon>
        <taxon>Chloroflexota</taxon>
        <taxon>Caldilineae</taxon>
        <taxon>Caldilineales</taxon>
        <taxon>Caldilineaceae</taxon>
    </lineage>
</organism>
<feature type="domain" description="Mandelate racemase/muconate lactonizing enzyme C-terminal" evidence="2">
    <location>
        <begin position="151"/>
        <end position="252"/>
    </location>
</feature>
<dbReference type="SMART" id="SM00922">
    <property type="entry name" value="MR_MLE"/>
    <property type="match status" value="1"/>
</dbReference>
<dbReference type="SUPFAM" id="SSF51604">
    <property type="entry name" value="Enolase C-terminal domain-like"/>
    <property type="match status" value="1"/>
</dbReference>
<accession>A0A6B1DAZ8</accession>
<dbReference type="Pfam" id="PF02746">
    <property type="entry name" value="MR_MLE_N"/>
    <property type="match status" value="1"/>
</dbReference>
<gene>
    <name evidence="3" type="ORF">F4X14_14585</name>
</gene>
<keyword evidence="1" id="KW-0456">Lyase</keyword>
<sequence>MADPIITKIEIHTYESERENLGKDYNGFNLVYEPGSRIKTQGSILRIETDQGIVGEYAGGGGAEYSTLPTFTHFLIGRSALQRELIYTEVRRALRQVARIGFAPVDIALWDIAGKLYDQPVYKLLGGYKTSIPCYASTYHGDHQPDGLSTPEAFADFAEHCLDLGYPAFKIHGWGRAPVSQEVANVHAVGKRVGDKMDLMLDPACELMTFGDAVKVGWACDENRFFWYEDPYRDGGISQFAHRKLRQLITTPILQTEHVRSLEPHIDFAIADATDYVRGDVGYDGITGVMKLAHACEALGIDLEFHGPGPAQRQCMAAIRNTNYYEMGLLHPKAPASHEPNLYIDYVDDLEAIDANGHVSIPQGPGLGVDINWDWVERNRVSVVEYGG</sequence>
<dbReference type="InterPro" id="IPR034593">
    <property type="entry name" value="DgoD-like"/>
</dbReference>
<dbReference type="Gene3D" id="3.20.20.120">
    <property type="entry name" value="Enolase-like C-terminal domain"/>
    <property type="match status" value="1"/>
</dbReference>
<dbReference type="InterPro" id="IPR036849">
    <property type="entry name" value="Enolase-like_C_sf"/>
</dbReference>
<dbReference type="EMBL" id="VXMH01000075">
    <property type="protein sequence ID" value="MYC96187.1"/>
    <property type="molecule type" value="Genomic_DNA"/>
</dbReference>
<evidence type="ECO:0000256" key="1">
    <source>
        <dbReference type="ARBA" id="ARBA00023239"/>
    </source>
</evidence>
<dbReference type="InterPro" id="IPR013341">
    <property type="entry name" value="Mandelate_racemase_N_dom"/>
</dbReference>
<dbReference type="PANTHER" id="PTHR48080">
    <property type="entry name" value="D-GALACTONATE DEHYDRATASE-RELATED"/>
    <property type="match status" value="1"/>
</dbReference>
<protein>
    <submittedName>
        <fullName evidence="3">Mandelate racemase</fullName>
    </submittedName>
</protein>
<dbReference type="Pfam" id="PF13378">
    <property type="entry name" value="MR_MLE_C"/>
    <property type="match status" value="1"/>
</dbReference>
<dbReference type="InterPro" id="IPR029065">
    <property type="entry name" value="Enolase_C-like"/>
</dbReference>
<dbReference type="PANTHER" id="PTHR48080:SF2">
    <property type="entry name" value="D-GALACTONATE DEHYDRATASE"/>
    <property type="match status" value="1"/>
</dbReference>
<dbReference type="SFLD" id="SFLDS00001">
    <property type="entry name" value="Enolase"/>
    <property type="match status" value="1"/>
</dbReference>
<dbReference type="InterPro" id="IPR013342">
    <property type="entry name" value="Mandelate_racemase_C"/>
</dbReference>
<evidence type="ECO:0000259" key="2">
    <source>
        <dbReference type="SMART" id="SM00922"/>
    </source>
</evidence>
<comment type="caution">
    <text evidence="3">The sequence shown here is derived from an EMBL/GenBank/DDBJ whole genome shotgun (WGS) entry which is preliminary data.</text>
</comment>
<reference evidence="3" key="1">
    <citation type="submission" date="2019-09" db="EMBL/GenBank/DDBJ databases">
        <title>Characterisation of the sponge microbiome using genome-centric metagenomics.</title>
        <authorList>
            <person name="Engelberts J.P."/>
            <person name="Robbins S.J."/>
            <person name="De Goeij J.M."/>
            <person name="Aranda M."/>
            <person name="Bell S.C."/>
            <person name="Webster N.S."/>
        </authorList>
    </citation>
    <scope>NUCLEOTIDE SEQUENCE</scope>
    <source>
        <strain evidence="3">SB0661_bin_32</strain>
    </source>
</reference>
<dbReference type="GO" id="GO:0016829">
    <property type="term" value="F:lyase activity"/>
    <property type="evidence" value="ECO:0007669"/>
    <property type="project" value="UniProtKB-KW"/>
</dbReference>